<dbReference type="InterPro" id="IPR002209">
    <property type="entry name" value="Fibroblast_GF_fam"/>
</dbReference>
<feature type="chain" id="PRO_5025630046" evidence="2">
    <location>
        <begin position="26"/>
        <end position="239"/>
    </location>
</feature>
<proteinExistence type="inferred from homology"/>
<dbReference type="PANTHER" id="PTHR11486">
    <property type="entry name" value="FIBROBLAST GROWTH FACTOR"/>
    <property type="match status" value="1"/>
</dbReference>
<dbReference type="CDD" id="cd23331">
    <property type="entry name" value="beta-trefoil_FGF19"/>
    <property type="match status" value="1"/>
</dbReference>
<dbReference type="GO" id="GO:0008284">
    <property type="term" value="P:positive regulation of cell population proliferation"/>
    <property type="evidence" value="ECO:0007669"/>
    <property type="project" value="Ensembl"/>
</dbReference>
<dbReference type="GO" id="GO:0005104">
    <property type="term" value="F:fibroblast growth factor receptor binding"/>
    <property type="evidence" value="ECO:0007669"/>
    <property type="project" value="Ensembl"/>
</dbReference>
<dbReference type="GO" id="GO:0046330">
    <property type="term" value="P:positive regulation of JNK cascade"/>
    <property type="evidence" value="ECO:0007669"/>
    <property type="project" value="Ensembl"/>
</dbReference>
<name>A0A670ID24_PODMU</name>
<dbReference type="Pfam" id="PF00167">
    <property type="entry name" value="FGF"/>
    <property type="match status" value="1"/>
</dbReference>
<evidence type="ECO:0000256" key="1">
    <source>
        <dbReference type="ARBA" id="ARBA00007936"/>
    </source>
</evidence>
<dbReference type="Gene3D" id="2.80.10.50">
    <property type="match status" value="2"/>
</dbReference>
<evidence type="ECO:0000313" key="4">
    <source>
        <dbReference type="Proteomes" id="UP000472272"/>
    </source>
</evidence>
<gene>
    <name evidence="3" type="primary">FGF19</name>
</gene>
<dbReference type="GO" id="GO:0005576">
    <property type="term" value="C:extracellular region"/>
    <property type="evidence" value="ECO:0007669"/>
    <property type="project" value="InterPro"/>
</dbReference>
<dbReference type="GO" id="GO:0046326">
    <property type="term" value="P:positive regulation of D-glucose import"/>
    <property type="evidence" value="ECO:0007669"/>
    <property type="project" value="Ensembl"/>
</dbReference>
<dbReference type="InterPro" id="IPR008996">
    <property type="entry name" value="IL1/FGF"/>
</dbReference>
<dbReference type="AlphaFoldDB" id="A0A670ID24"/>
<dbReference type="SMART" id="SM00442">
    <property type="entry name" value="FGF"/>
    <property type="match status" value="1"/>
</dbReference>
<accession>A0A670ID24</accession>
<reference evidence="3 4" key="1">
    <citation type="journal article" date="2019" name="Proc. Natl. Acad. Sci. U.S.A.">
        <title>Regulatory changes in pterin and carotenoid genes underlie balanced color polymorphisms in the wall lizard.</title>
        <authorList>
            <person name="Andrade P."/>
            <person name="Pinho C."/>
            <person name="Perez I de Lanuza G."/>
            <person name="Afonso S."/>
            <person name="Brejcha J."/>
            <person name="Rubin C.J."/>
            <person name="Wallerman O."/>
            <person name="Pereira P."/>
            <person name="Sabatino S.J."/>
            <person name="Bellati A."/>
            <person name="Pellitteri-Rosa D."/>
            <person name="Bosakova Z."/>
            <person name="Bunikis I."/>
            <person name="Carretero M.A."/>
            <person name="Feiner N."/>
            <person name="Marsik P."/>
            <person name="Pauperio F."/>
            <person name="Salvi D."/>
            <person name="Soler L."/>
            <person name="While G.M."/>
            <person name="Uller T."/>
            <person name="Font E."/>
            <person name="Andersson L."/>
            <person name="Carneiro M."/>
        </authorList>
    </citation>
    <scope>NUCLEOTIDE SEQUENCE</scope>
</reference>
<organism evidence="3 4">
    <name type="scientific">Podarcis muralis</name>
    <name type="common">Wall lizard</name>
    <name type="synonym">Lacerta muralis</name>
    <dbReference type="NCBI Taxonomy" id="64176"/>
    <lineage>
        <taxon>Eukaryota</taxon>
        <taxon>Metazoa</taxon>
        <taxon>Chordata</taxon>
        <taxon>Craniata</taxon>
        <taxon>Vertebrata</taxon>
        <taxon>Euteleostomi</taxon>
        <taxon>Lepidosauria</taxon>
        <taxon>Squamata</taxon>
        <taxon>Bifurcata</taxon>
        <taxon>Unidentata</taxon>
        <taxon>Episquamata</taxon>
        <taxon>Laterata</taxon>
        <taxon>Lacertibaenia</taxon>
        <taxon>Lacertidae</taxon>
        <taxon>Podarcis</taxon>
    </lineage>
</organism>
<evidence type="ECO:0000313" key="3">
    <source>
        <dbReference type="Ensembl" id="ENSPMRP00000009507.1"/>
    </source>
</evidence>
<dbReference type="GO" id="GO:0008083">
    <property type="term" value="F:growth factor activity"/>
    <property type="evidence" value="ECO:0007669"/>
    <property type="project" value="InterPro"/>
</dbReference>
<feature type="signal peptide" evidence="2">
    <location>
        <begin position="1"/>
        <end position="25"/>
    </location>
</feature>
<dbReference type="GO" id="GO:0070858">
    <property type="term" value="P:negative regulation of bile acid biosynthetic process"/>
    <property type="evidence" value="ECO:0007669"/>
    <property type="project" value="Ensembl"/>
</dbReference>
<keyword evidence="2" id="KW-0732">Signal</keyword>
<dbReference type="GO" id="GO:0009617">
    <property type="term" value="P:response to bacterium"/>
    <property type="evidence" value="ECO:0007669"/>
    <property type="project" value="Ensembl"/>
</dbReference>
<dbReference type="PIRSF" id="PIRSF037961">
    <property type="entry name" value="FGF-19_FGF-21"/>
    <property type="match status" value="1"/>
</dbReference>
<dbReference type="OMA" id="GPHVYYG"/>
<sequence>MWPTLRKAGALLALAGLCLVTLARSLPLTDAGPHVNYGWGEAIRLRHLYTAGRHSSFSYFLRINSDGRVDGASAQNLHSLLEIRAVSVRTVAIKGVESSRYLCMEAEGRLRGLCNPGHVFSEENPRGAYSELSYSTEDCSFEEEMRPDGYNIYKSKKYGVLVSLSTARQRQQNKGKDFPLSHFLPMINTVPVESTDFGDYGDTGQHLQSGVFSPPLETDSMDPFGITSDVSVKSLSFGK</sequence>
<evidence type="ECO:0000256" key="2">
    <source>
        <dbReference type="SAM" id="SignalP"/>
    </source>
</evidence>
<dbReference type="SUPFAM" id="SSF50353">
    <property type="entry name" value="Cytokine"/>
    <property type="match status" value="1"/>
</dbReference>
<comment type="similarity">
    <text evidence="1">Belongs to the heparin-binding growth factors family.</text>
</comment>
<dbReference type="GO" id="GO:0010629">
    <property type="term" value="P:negative regulation of gene expression"/>
    <property type="evidence" value="ECO:0007669"/>
    <property type="project" value="Ensembl"/>
</dbReference>
<dbReference type="GO" id="GO:0008543">
    <property type="term" value="P:fibroblast growth factor receptor signaling pathway"/>
    <property type="evidence" value="ECO:0007669"/>
    <property type="project" value="Ensembl"/>
</dbReference>
<dbReference type="Ensembl" id="ENSPMRT00000010140.1">
    <property type="protein sequence ID" value="ENSPMRP00000009507.1"/>
    <property type="gene ID" value="ENSPMRG00000006374.1"/>
</dbReference>
<dbReference type="InterPro" id="IPR035444">
    <property type="entry name" value="FGF15/19/21"/>
</dbReference>
<dbReference type="GO" id="GO:0007507">
    <property type="term" value="P:heart development"/>
    <property type="evidence" value="ECO:0007669"/>
    <property type="project" value="Ensembl"/>
</dbReference>
<dbReference type="GO" id="GO:0070374">
    <property type="term" value="P:positive regulation of ERK1 and ERK2 cascade"/>
    <property type="evidence" value="ECO:0007669"/>
    <property type="project" value="Ensembl"/>
</dbReference>
<reference evidence="3" key="3">
    <citation type="submission" date="2025-09" db="UniProtKB">
        <authorList>
            <consortium name="Ensembl"/>
        </authorList>
    </citation>
    <scope>IDENTIFICATION</scope>
</reference>
<dbReference type="GeneTree" id="ENSGT00940000160601"/>
<dbReference type="Proteomes" id="UP000472272">
    <property type="component" value="Chromosome 1"/>
</dbReference>
<dbReference type="GO" id="GO:0001755">
    <property type="term" value="P:neural crest cell migration"/>
    <property type="evidence" value="ECO:0007669"/>
    <property type="project" value="Ensembl"/>
</dbReference>
<reference evidence="3" key="2">
    <citation type="submission" date="2025-08" db="UniProtKB">
        <authorList>
            <consortium name="Ensembl"/>
        </authorList>
    </citation>
    <scope>IDENTIFICATION</scope>
</reference>
<protein>
    <submittedName>
        <fullName evidence="3">Fibroblast growth factor 19</fullName>
    </submittedName>
</protein>
<keyword evidence="4" id="KW-1185">Reference proteome</keyword>